<reference evidence="1" key="2">
    <citation type="journal article" date="2015" name="Fish Shellfish Immunol.">
        <title>Early steps in the European eel (Anguilla anguilla)-Vibrio vulnificus interaction in the gills: Role of the RtxA13 toxin.</title>
        <authorList>
            <person name="Callol A."/>
            <person name="Pajuelo D."/>
            <person name="Ebbesson L."/>
            <person name="Teles M."/>
            <person name="MacKenzie S."/>
            <person name="Amaro C."/>
        </authorList>
    </citation>
    <scope>NUCLEOTIDE SEQUENCE</scope>
</reference>
<sequence>MPHLSCALSFRYVSIAISLHVQRPGREIHWETQIRKRKKKSSGILSLSTRVTSQTL</sequence>
<protein>
    <submittedName>
        <fullName evidence="1">Uncharacterized protein</fullName>
    </submittedName>
</protein>
<proteinExistence type="predicted"/>
<organism evidence="1">
    <name type="scientific">Anguilla anguilla</name>
    <name type="common">European freshwater eel</name>
    <name type="synonym">Muraena anguilla</name>
    <dbReference type="NCBI Taxonomy" id="7936"/>
    <lineage>
        <taxon>Eukaryota</taxon>
        <taxon>Metazoa</taxon>
        <taxon>Chordata</taxon>
        <taxon>Craniata</taxon>
        <taxon>Vertebrata</taxon>
        <taxon>Euteleostomi</taxon>
        <taxon>Actinopterygii</taxon>
        <taxon>Neopterygii</taxon>
        <taxon>Teleostei</taxon>
        <taxon>Anguilliformes</taxon>
        <taxon>Anguillidae</taxon>
        <taxon>Anguilla</taxon>
    </lineage>
</organism>
<reference evidence="1" key="1">
    <citation type="submission" date="2014-11" db="EMBL/GenBank/DDBJ databases">
        <authorList>
            <person name="Amaro Gonzalez C."/>
        </authorList>
    </citation>
    <scope>NUCLEOTIDE SEQUENCE</scope>
</reference>
<accession>A0A0E9WCD7</accession>
<dbReference type="EMBL" id="GBXM01021424">
    <property type="protein sequence ID" value="JAH87153.1"/>
    <property type="molecule type" value="Transcribed_RNA"/>
</dbReference>
<dbReference type="AlphaFoldDB" id="A0A0E9WCD7"/>
<name>A0A0E9WCD7_ANGAN</name>
<evidence type="ECO:0000313" key="1">
    <source>
        <dbReference type="EMBL" id="JAH87153.1"/>
    </source>
</evidence>